<sequence length="127" mass="14468">MLEDTQNVFYFSDFNDELQFIFSIQCLWAVMAGESDVSILAVTLNTDLAKRHFYGMKVSKSVIHNLTPPSNENSKRPSIASLQATSLRERRQKSVEIMAKEAGMDFSGLIYSRQQDDSVGKIIVWKR</sequence>
<evidence type="ECO:0000313" key="1">
    <source>
        <dbReference type="EMBL" id="KAK8847073.1"/>
    </source>
</evidence>
<protein>
    <submittedName>
        <fullName evidence="1">Uncharacterized protein</fullName>
    </submittedName>
</protein>
<dbReference type="EMBL" id="JAPFFF010000028">
    <property type="protein sequence ID" value="KAK8847073.1"/>
    <property type="molecule type" value="Genomic_DNA"/>
</dbReference>
<proteinExistence type="predicted"/>
<comment type="caution">
    <text evidence="1">The sequence shown here is derived from an EMBL/GenBank/DDBJ whole genome shotgun (WGS) entry which is preliminary data.</text>
</comment>
<evidence type="ECO:0000313" key="2">
    <source>
        <dbReference type="Proteomes" id="UP001470230"/>
    </source>
</evidence>
<name>A0ABR2HGZ3_9EUKA</name>
<dbReference type="Proteomes" id="UP001470230">
    <property type="component" value="Unassembled WGS sequence"/>
</dbReference>
<organism evidence="1 2">
    <name type="scientific">Tritrichomonas musculus</name>
    <dbReference type="NCBI Taxonomy" id="1915356"/>
    <lineage>
        <taxon>Eukaryota</taxon>
        <taxon>Metamonada</taxon>
        <taxon>Parabasalia</taxon>
        <taxon>Tritrichomonadida</taxon>
        <taxon>Tritrichomonadidae</taxon>
        <taxon>Tritrichomonas</taxon>
    </lineage>
</organism>
<reference evidence="1 2" key="1">
    <citation type="submission" date="2024-04" db="EMBL/GenBank/DDBJ databases">
        <title>Tritrichomonas musculus Genome.</title>
        <authorList>
            <person name="Alves-Ferreira E."/>
            <person name="Grigg M."/>
            <person name="Lorenzi H."/>
            <person name="Galac M."/>
        </authorList>
    </citation>
    <scope>NUCLEOTIDE SEQUENCE [LARGE SCALE GENOMIC DNA]</scope>
    <source>
        <strain evidence="1 2">EAF2021</strain>
    </source>
</reference>
<gene>
    <name evidence="1" type="ORF">M9Y10_019650</name>
</gene>
<accession>A0ABR2HGZ3</accession>
<keyword evidence="2" id="KW-1185">Reference proteome</keyword>